<reference evidence="3 4" key="1">
    <citation type="submission" date="2024-02" db="EMBL/GenBank/DDBJ databases">
        <authorList>
            <person name="Saticioglu I.B."/>
        </authorList>
    </citation>
    <scope>NUCLEOTIDE SEQUENCE [LARGE SCALE GENOMIC DNA]</scope>
    <source>
        <strain evidence="3 4">Mu-80</strain>
    </source>
</reference>
<name>A0ABU8LBJ0_9MICO</name>
<keyword evidence="2" id="KW-0732">Signal</keyword>
<organism evidence="3 4">
    <name type="scientific">Microbacterium bandirmense</name>
    <dbReference type="NCBI Taxonomy" id="3122050"/>
    <lineage>
        <taxon>Bacteria</taxon>
        <taxon>Bacillati</taxon>
        <taxon>Actinomycetota</taxon>
        <taxon>Actinomycetes</taxon>
        <taxon>Micrococcales</taxon>
        <taxon>Microbacteriaceae</taxon>
        <taxon>Microbacterium</taxon>
    </lineage>
</organism>
<protein>
    <submittedName>
        <fullName evidence="3">Uncharacterized protein</fullName>
    </submittedName>
</protein>
<proteinExistence type="predicted"/>
<feature type="region of interest" description="Disordered" evidence="1">
    <location>
        <begin position="60"/>
        <end position="94"/>
    </location>
</feature>
<dbReference type="RefSeq" id="WP_337332372.1">
    <property type="nucleotide sequence ID" value="NZ_JBBDGM010000007.1"/>
</dbReference>
<dbReference type="Proteomes" id="UP001371224">
    <property type="component" value="Unassembled WGS sequence"/>
</dbReference>
<feature type="compositionally biased region" description="Low complexity" evidence="1">
    <location>
        <begin position="67"/>
        <end position="78"/>
    </location>
</feature>
<feature type="chain" id="PRO_5045373478" evidence="2">
    <location>
        <begin position="24"/>
        <end position="204"/>
    </location>
</feature>
<evidence type="ECO:0000256" key="2">
    <source>
        <dbReference type="SAM" id="SignalP"/>
    </source>
</evidence>
<accession>A0ABU8LBJ0</accession>
<evidence type="ECO:0000256" key="1">
    <source>
        <dbReference type="SAM" id="MobiDB-lite"/>
    </source>
</evidence>
<sequence length="204" mass="21855">MRKKLIALVALSASMLLAATASAAQATEGETDSGQERPYVSSHVTLTDLSTGQVLYSSTERVEISETGPTTVTSPTVPDHATVRPLSSIGGTKNPGSVKSSLTLTYTRKADLIRLEKASGSWTPAHSIELRNRYVKIIGGGALPHTITKYPTSNSYSYTTGWDYGIFNSSANYVPRTVAEVDYRIAGTNGQLVRMTHWVDLSGA</sequence>
<evidence type="ECO:0000313" key="3">
    <source>
        <dbReference type="EMBL" id="MEJ1088715.1"/>
    </source>
</evidence>
<evidence type="ECO:0000313" key="4">
    <source>
        <dbReference type="Proteomes" id="UP001371224"/>
    </source>
</evidence>
<feature type="signal peptide" evidence="2">
    <location>
        <begin position="1"/>
        <end position="23"/>
    </location>
</feature>
<comment type="caution">
    <text evidence="3">The sequence shown here is derived from an EMBL/GenBank/DDBJ whole genome shotgun (WGS) entry which is preliminary data.</text>
</comment>
<keyword evidence="4" id="KW-1185">Reference proteome</keyword>
<gene>
    <name evidence="3" type="ORF">WDU99_10340</name>
</gene>
<dbReference type="EMBL" id="JBBDGM010000007">
    <property type="protein sequence ID" value="MEJ1088715.1"/>
    <property type="molecule type" value="Genomic_DNA"/>
</dbReference>